<keyword evidence="2" id="KW-1185">Reference proteome</keyword>
<dbReference type="PANTHER" id="PTHR11006">
    <property type="entry name" value="PROTEIN ARGININE N-METHYLTRANSFERASE"/>
    <property type="match status" value="1"/>
</dbReference>
<dbReference type="InterPro" id="IPR029063">
    <property type="entry name" value="SAM-dependent_MTases_sf"/>
</dbReference>
<dbReference type="GO" id="GO:0042054">
    <property type="term" value="F:histone methyltransferase activity"/>
    <property type="evidence" value="ECO:0007669"/>
    <property type="project" value="TreeGrafter"/>
</dbReference>
<dbReference type="Gene3D" id="3.40.50.150">
    <property type="entry name" value="Vaccinia Virus protein VP39"/>
    <property type="match status" value="1"/>
</dbReference>
<organism evidence="1 2">
    <name type="scientific">Paraburkholderia lycopersici</name>
    <dbReference type="NCBI Taxonomy" id="416944"/>
    <lineage>
        <taxon>Bacteria</taxon>
        <taxon>Pseudomonadati</taxon>
        <taxon>Pseudomonadota</taxon>
        <taxon>Betaproteobacteria</taxon>
        <taxon>Burkholderiales</taxon>
        <taxon>Burkholderiaceae</taxon>
        <taxon>Paraburkholderia</taxon>
    </lineage>
</organism>
<dbReference type="Proteomes" id="UP000198908">
    <property type="component" value="Unassembled WGS sequence"/>
</dbReference>
<proteinExistence type="predicted"/>
<evidence type="ECO:0000313" key="1">
    <source>
        <dbReference type="EMBL" id="SDB85900.1"/>
    </source>
</evidence>
<gene>
    <name evidence="1" type="ORF">SAMN05421548_101373</name>
</gene>
<dbReference type="OrthoDB" id="101857at2"/>
<dbReference type="InterPro" id="IPR025799">
    <property type="entry name" value="Arg_MeTrfase"/>
</dbReference>
<dbReference type="AlphaFoldDB" id="A0A1G6GV27"/>
<dbReference type="CDD" id="cd02440">
    <property type="entry name" value="AdoMet_MTases"/>
    <property type="match status" value="1"/>
</dbReference>
<name>A0A1G6GV27_9BURK</name>
<dbReference type="GO" id="GO:0032259">
    <property type="term" value="P:methylation"/>
    <property type="evidence" value="ECO:0007669"/>
    <property type="project" value="UniProtKB-KW"/>
</dbReference>
<keyword evidence="1" id="KW-0808">Transferase</keyword>
<dbReference type="PANTHER" id="PTHR11006:SF4">
    <property type="entry name" value="PROTEIN ARGININE N-METHYLTRANSFERASE 7"/>
    <property type="match status" value="1"/>
</dbReference>
<dbReference type="RefSeq" id="WP_143189154.1">
    <property type="nucleotide sequence ID" value="NZ_FMYQ01000001.1"/>
</dbReference>
<evidence type="ECO:0000313" key="2">
    <source>
        <dbReference type="Proteomes" id="UP000198908"/>
    </source>
</evidence>
<sequence length="329" mass="36059">MTDNPSDFAPDFRLDSSTKPSLEEYGRFQQHLVLLEDAGRIERFRSAIDTVPAGDVVIDVGAGTGVLGLLSLIGGFQHAILIEPSRKMSAYARHLAALNGLSDRVTIVTARLEDVDFRLLPTSIDMVISETLSSVIFGFGSWDFMSTLVDRLRDPRNVIPSRGRLLVAPTSRRMATRGPDSDGLSILKSAGLTVDLFERTFRSAGNIYDKAEVALALANGTLQAAELASFDFGRNPPIMLDGVNLAPAPGGTVGIVLFWDVQLAARAPDEQFTNLDPLVTSWYPYYIEFTQPIETTAHIQLQLVACDAPYTYAFRILADCEPVTNVLYW</sequence>
<dbReference type="STRING" id="416944.SAMN05421548_101373"/>
<dbReference type="EMBL" id="FMYQ01000001">
    <property type="protein sequence ID" value="SDB85900.1"/>
    <property type="molecule type" value="Genomic_DNA"/>
</dbReference>
<protein>
    <submittedName>
        <fullName evidence="1">rRNA small subunit methyltransferase G</fullName>
    </submittedName>
</protein>
<dbReference type="SUPFAM" id="SSF53335">
    <property type="entry name" value="S-adenosyl-L-methionine-dependent methyltransferases"/>
    <property type="match status" value="1"/>
</dbReference>
<reference evidence="2" key="1">
    <citation type="submission" date="2016-09" db="EMBL/GenBank/DDBJ databases">
        <authorList>
            <person name="Varghese N."/>
            <person name="Submissions S."/>
        </authorList>
    </citation>
    <scope>NUCLEOTIDE SEQUENCE [LARGE SCALE GENOMIC DNA]</scope>
    <source>
        <strain evidence="2">TNe-862</strain>
    </source>
</reference>
<keyword evidence="1" id="KW-0489">Methyltransferase</keyword>
<dbReference type="GO" id="GO:0016274">
    <property type="term" value="F:protein-arginine N-methyltransferase activity"/>
    <property type="evidence" value="ECO:0007669"/>
    <property type="project" value="InterPro"/>
</dbReference>
<accession>A0A1G6GV27</accession>